<comment type="caution">
    <text evidence="1">The sequence shown here is derived from an EMBL/GenBank/DDBJ whole genome shotgun (WGS) entry which is preliminary data.</text>
</comment>
<dbReference type="AlphaFoldDB" id="A0A0L6UND5"/>
<protein>
    <submittedName>
        <fullName evidence="1">Uncharacterized protein</fullName>
    </submittedName>
</protein>
<reference evidence="1 2" key="1">
    <citation type="submission" date="2015-08" db="EMBL/GenBank/DDBJ databases">
        <title>Next Generation Sequencing and Analysis of the Genome of Puccinia sorghi L Schw, the Causal Agent of Maize Common Rust.</title>
        <authorList>
            <person name="Rochi L."/>
            <person name="Burguener G."/>
            <person name="Darino M."/>
            <person name="Turjanski A."/>
            <person name="Kreff E."/>
            <person name="Dieguez M.J."/>
            <person name="Sacco F."/>
        </authorList>
    </citation>
    <scope>NUCLEOTIDE SEQUENCE [LARGE SCALE GENOMIC DNA]</scope>
    <source>
        <strain evidence="1 2">RO10H11247</strain>
    </source>
</reference>
<accession>A0A0L6UND5</accession>
<evidence type="ECO:0000313" key="1">
    <source>
        <dbReference type="EMBL" id="KNZ50053.1"/>
    </source>
</evidence>
<sequence length="271" mass="30472">DPPQRVFQVARKSMGIFCDSVANTHKKTQAKPTCPVSNPFAIVHCLQVMPISILTSPTTLPESSLALRQPTQIFPHPHLNQNSITIIRALTSCLLARFNSHASMHIFHKTHWIALRSVGKPNRPEMYIMSVLLGMNSQGQPTINDFQTWLSNIGPSQKIIVFCTNMPLPPPMTPPQILTSCYTDGFKEKAACEKSSKRIKQVSLVLSQPKIKLSNHLVDNFVALSFPPNIVQIFMDPRCTSKTEEENQEKFLHMYLPWQSQELTNASNLLS</sequence>
<name>A0A0L6UND5_9BASI</name>
<dbReference type="VEuPathDB" id="FungiDB:VP01_4624g1"/>
<dbReference type="Proteomes" id="UP000037035">
    <property type="component" value="Unassembled WGS sequence"/>
</dbReference>
<proteinExistence type="predicted"/>
<gene>
    <name evidence="1" type="ORF">VP01_4624g1</name>
</gene>
<dbReference type="EMBL" id="LAVV01009751">
    <property type="protein sequence ID" value="KNZ50053.1"/>
    <property type="molecule type" value="Genomic_DNA"/>
</dbReference>
<feature type="non-terminal residue" evidence="1">
    <location>
        <position position="1"/>
    </location>
</feature>
<organism evidence="1 2">
    <name type="scientific">Puccinia sorghi</name>
    <dbReference type="NCBI Taxonomy" id="27349"/>
    <lineage>
        <taxon>Eukaryota</taxon>
        <taxon>Fungi</taxon>
        <taxon>Dikarya</taxon>
        <taxon>Basidiomycota</taxon>
        <taxon>Pucciniomycotina</taxon>
        <taxon>Pucciniomycetes</taxon>
        <taxon>Pucciniales</taxon>
        <taxon>Pucciniaceae</taxon>
        <taxon>Puccinia</taxon>
    </lineage>
</organism>
<keyword evidence="2" id="KW-1185">Reference proteome</keyword>
<evidence type="ECO:0000313" key="2">
    <source>
        <dbReference type="Proteomes" id="UP000037035"/>
    </source>
</evidence>